<accession>A0ABD5LT35</accession>
<dbReference type="EMBL" id="JADQCH020000001">
    <property type="protein sequence ID" value="MEY2344533.1"/>
    <property type="molecule type" value="Genomic_DNA"/>
</dbReference>
<reference evidence="1" key="1">
    <citation type="submission" date="2021-05" db="EMBL/GenBank/DDBJ databases">
        <title>First report of NDM-5 and VEB-6 producing Proteus mirabilis isolated from blood of a sepsis patient in Kolkata, India.</title>
        <authorList>
            <person name="Halder G."/>
            <person name="Chaudhuri B."/>
            <person name="Dutta S."/>
        </authorList>
    </citation>
    <scope>NUCLEOTIDE SEQUENCE [LARGE SCALE GENOMIC DNA]</scope>
    <source>
        <strain evidence="1">7049</strain>
    </source>
</reference>
<gene>
    <name evidence="1" type="ORF">I3679_012270</name>
</gene>
<proteinExistence type="predicted"/>
<dbReference type="AlphaFoldDB" id="A0ABD5LT35"/>
<organism evidence="1">
    <name type="scientific">Proteus mirabilis</name>
    <dbReference type="NCBI Taxonomy" id="584"/>
    <lineage>
        <taxon>Bacteria</taxon>
        <taxon>Pseudomonadati</taxon>
        <taxon>Pseudomonadota</taxon>
        <taxon>Gammaproteobacteria</taxon>
        <taxon>Enterobacterales</taxon>
        <taxon>Morganellaceae</taxon>
        <taxon>Proteus</taxon>
    </lineage>
</organism>
<comment type="caution">
    <text evidence="1">The sequence shown here is derived from an EMBL/GenBank/DDBJ whole genome shotgun (WGS) entry which is preliminary data.</text>
</comment>
<protein>
    <submittedName>
        <fullName evidence="1">Uncharacterized protein</fullName>
    </submittedName>
</protein>
<name>A0ABD5LT35_PROMI</name>
<dbReference type="RefSeq" id="WP_350406082.1">
    <property type="nucleotide sequence ID" value="NZ_JAGSLA010000017.1"/>
</dbReference>
<sequence>MEFKHSPAPWVAVINTDLDLPGGLIKSGDKSIAHTLQKAIGAEQARANANLIAAAPELLEALQEIVGNHYLSDKAQSMATKAIAKALGQQ</sequence>
<evidence type="ECO:0000313" key="1">
    <source>
        <dbReference type="EMBL" id="MEY2344533.1"/>
    </source>
</evidence>